<dbReference type="InterPro" id="IPR035899">
    <property type="entry name" value="DBL_dom_sf"/>
</dbReference>
<dbReference type="InterPro" id="IPR000219">
    <property type="entry name" value="DH_dom"/>
</dbReference>
<dbReference type="EMBL" id="ML143549">
    <property type="protein sequence ID" value="TBU22280.1"/>
    <property type="molecule type" value="Genomic_DNA"/>
</dbReference>
<dbReference type="PROSITE" id="PS50010">
    <property type="entry name" value="DH_2"/>
    <property type="match status" value="1"/>
</dbReference>
<dbReference type="Proteomes" id="UP000292082">
    <property type="component" value="Unassembled WGS sequence"/>
</dbReference>
<evidence type="ECO:0000259" key="1">
    <source>
        <dbReference type="PROSITE" id="PS50010"/>
    </source>
</evidence>
<evidence type="ECO:0000313" key="2">
    <source>
        <dbReference type="EMBL" id="TBU22280.1"/>
    </source>
</evidence>
<dbReference type="OrthoDB" id="1716625at2759"/>
<dbReference type="EMBL" id="ML145106">
    <property type="protein sequence ID" value="TBU60225.1"/>
    <property type="molecule type" value="Genomic_DNA"/>
</dbReference>
<proteinExistence type="predicted"/>
<accession>A0A4Q9PZT5</accession>
<dbReference type="Proteomes" id="UP000292957">
    <property type="component" value="Unassembled WGS sequence"/>
</dbReference>
<organism evidence="3 4">
    <name type="scientific">Dichomitus squalens</name>
    <dbReference type="NCBI Taxonomy" id="114155"/>
    <lineage>
        <taxon>Eukaryota</taxon>
        <taxon>Fungi</taxon>
        <taxon>Dikarya</taxon>
        <taxon>Basidiomycota</taxon>
        <taxon>Agaricomycotina</taxon>
        <taxon>Agaricomycetes</taxon>
        <taxon>Polyporales</taxon>
        <taxon>Polyporaceae</taxon>
        <taxon>Dichomitus</taxon>
    </lineage>
</organism>
<dbReference type="SUPFAM" id="SSF48065">
    <property type="entry name" value="DBL homology domain (DH-domain)"/>
    <property type="match status" value="1"/>
</dbReference>
<dbReference type="AlphaFoldDB" id="A0A4Q9PZT5"/>
<gene>
    <name evidence="3" type="ORF">BD310DRAFT_815591</name>
    <name evidence="2" type="ORF">BD311DRAFT_676473</name>
</gene>
<protein>
    <recommendedName>
        <fullName evidence="1">DH domain-containing protein</fullName>
    </recommendedName>
</protein>
<name>A0A4Q9PZT5_9APHY</name>
<feature type="domain" description="DH" evidence="1">
    <location>
        <begin position="24"/>
        <end position="179"/>
    </location>
</feature>
<reference evidence="3 4" key="1">
    <citation type="submission" date="2019-01" db="EMBL/GenBank/DDBJ databases">
        <title>Draft genome sequences of three monokaryotic isolates of the white-rot basidiomycete fungus Dichomitus squalens.</title>
        <authorList>
            <consortium name="DOE Joint Genome Institute"/>
            <person name="Lopez S.C."/>
            <person name="Andreopoulos B."/>
            <person name="Pangilinan J."/>
            <person name="Lipzen A."/>
            <person name="Riley R."/>
            <person name="Ahrendt S."/>
            <person name="Ng V."/>
            <person name="Barry K."/>
            <person name="Daum C."/>
            <person name="Grigoriev I.V."/>
            <person name="Hilden K.S."/>
            <person name="Makela M.R."/>
            <person name="de Vries R.P."/>
        </authorList>
    </citation>
    <scope>NUCLEOTIDE SEQUENCE [LARGE SCALE GENOMIC DNA]</scope>
    <source>
        <strain evidence="3 4">CBS 464.89</strain>
        <strain evidence="2">OM18370.1</strain>
    </source>
</reference>
<evidence type="ECO:0000313" key="4">
    <source>
        <dbReference type="Proteomes" id="UP000292082"/>
    </source>
</evidence>
<keyword evidence="4" id="KW-1185">Reference proteome</keyword>
<dbReference type="Gene3D" id="1.20.900.10">
    <property type="entry name" value="Dbl homology (DH) domain"/>
    <property type="match status" value="1"/>
</dbReference>
<sequence length="247" mass="28839">SWRSTLPPGVYNHLLRQHSQMEMERQEVIHDLVNFDKEFVKSSRHVIHTYFLSLRTRDSRAWLPGLPADMMRLFDWLEDIVNLHAAIGRALAPLVVAWKGGAIVERVAGTLRTFVPQFEIYMPYLVKLDSAKEAVRWYVERDEGEFGEYLRMLKADEESDGEWALEKLVREPSSRLERYVEYFQVRLIRAACDDMLPKRLIMVCSVFVTPRRVNTPTTSLRSHCSTPLGWQYASWMKSRCAKQSTTL</sequence>
<dbReference type="GO" id="GO:0005085">
    <property type="term" value="F:guanyl-nucleotide exchange factor activity"/>
    <property type="evidence" value="ECO:0007669"/>
    <property type="project" value="InterPro"/>
</dbReference>
<feature type="non-terminal residue" evidence="3">
    <location>
        <position position="1"/>
    </location>
</feature>
<evidence type="ECO:0000313" key="3">
    <source>
        <dbReference type="EMBL" id="TBU60225.1"/>
    </source>
</evidence>